<dbReference type="Proteomes" id="UP000678499">
    <property type="component" value="Unassembled WGS sequence"/>
</dbReference>
<dbReference type="EMBL" id="OA882098">
    <property type="protein sequence ID" value="CAD7272753.1"/>
    <property type="molecule type" value="Genomic_DNA"/>
</dbReference>
<gene>
    <name evidence="1" type="ORF">NMOB1V02_LOCUS675</name>
</gene>
<keyword evidence="2" id="KW-1185">Reference proteome</keyword>
<sequence>MKIQQTGSHRAIKPRLQTIAVAALVVTFLSTTWPALCAATTLSNKDAAFWSSGGAAGVLGNSNNNNNNGYASNGADADDSDVILDAETEKMLREMLCNPQPKNNSSSSISGTMHIKMEEIDSSASTRKLKGVFLAQEFNARRIAYVAMKTAQFLLFSPLVAVGVEIPDYVTHQGTPSGRTVVNQQFKNVLDSAGRRK</sequence>
<proteinExistence type="predicted"/>
<evidence type="ECO:0000313" key="1">
    <source>
        <dbReference type="EMBL" id="CAD7272753.1"/>
    </source>
</evidence>
<accession>A0A7R9G981</accession>
<protein>
    <submittedName>
        <fullName evidence="1">Uncharacterized protein</fullName>
    </submittedName>
</protein>
<organism evidence="1">
    <name type="scientific">Notodromas monacha</name>
    <dbReference type="NCBI Taxonomy" id="399045"/>
    <lineage>
        <taxon>Eukaryota</taxon>
        <taxon>Metazoa</taxon>
        <taxon>Ecdysozoa</taxon>
        <taxon>Arthropoda</taxon>
        <taxon>Crustacea</taxon>
        <taxon>Oligostraca</taxon>
        <taxon>Ostracoda</taxon>
        <taxon>Podocopa</taxon>
        <taxon>Podocopida</taxon>
        <taxon>Cypridocopina</taxon>
        <taxon>Cypridoidea</taxon>
        <taxon>Cyprididae</taxon>
        <taxon>Notodromas</taxon>
    </lineage>
</organism>
<evidence type="ECO:0000313" key="2">
    <source>
        <dbReference type="Proteomes" id="UP000678499"/>
    </source>
</evidence>
<dbReference type="EMBL" id="CAJPEX010000061">
    <property type="protein sequence ID" value="CAG0912905.1"/>
    <property type="molecule type" value="Genomic_DNA"/>
</dbReference>
<name>A0A7R9G981_9CRUS</name>
<reference evidence="1" key="1">
    <citation type="submission" date="2020-11" db="EMBL/GenBank/DDBJ databases">
        <authorList>
            <person name="Tran Van P."/>
        </authorList>
    </citation>
    <scope>NUCLEOTIDE SEQUENCE</scope>
</reference>
<dbReference type="AlphaFoldDB" id="A0A7R9G981"/>